<dbReference type="PANTHER" id="PTHR23152:SF4">
    <property type="entry name" value="2-OXOADIPATE DEHYDROGENASE COMPLEX COMPONENT E1"/>
    <property type="match status" value="1"/>
</dbReference>
<dbReference type="Pfam" id="PF02779">
    <property type="entry name" value="Transket_pyr"/>
    <property type="match status" value="1"/>
</dbReference>
<sequence length="426" mass="47009">MSIPKVLAMRVAKLSKWVKLPEYSHYLASSSLGKWLQDEGILAIYFVNTRVLTKRKRKGGNIMVKLLAKDASKPESLKSNVSKLSNIQQTWESWQSEYINVALKDPNEKNLLEDNSSVVKPGSFDGLFISNGPATEMKEFPIFGICLGHQLLALAVGAKTLKLKYENWGQNIPCNNIQSSQCYIASQNHGYAVETQSLPKGWKELFVNANDQSSKGIYSPQHPYFSVQFHPESAPGPQDTKFLFEIFLQSIIACFQDGSFLPATMPGGSHFENSLKTPRVLVKKVLVLGSGVLSIGQVLSDKTGTLAEIDYSMAEALAFRTILEEGYDIRLSGQDSGQGAFSQRHALLTDQVVEGRTIVPLNKHSAKNSQPGNLEIVNSPLSKYAVLGFELGLSYLTSRLCLTFWEAQFGDFVNTAQVAVESSIDQ</sequence>
<dbReference type="InterPro" id="IPR011603">
    <property type="entry name" value="2oxoglutarate_DH_E1"/>
</dbReference>
<dbReference type="Gene3D" id="3.40.50.880">
    <property type="match status" value="1"/>
</dbReference>
<reference evidence="7" key="1">
    <citation type="submission" date="2022-06" db="EMBL/GenBank/DDBJ databases">
        <authorList>
            <consortium name="SYNGENTA / RWTH Aachen University"/>
        </authorList>
    </citation>
    <scope>NUCLEOTIDE SEQUENCE</scope>
</reference>
<evidence type="ECO:0000313" key="8">
    <source>
        <dbReference type="Proteomes" id="UP001153365"/>
    </source>
</evidence>
<keyword evidence="3" id="KW-0560">Oxidoreductase</keyword>
<dbReference type="InterPro" id="IPR029062">
    <property type="entry name" value="Class_I_gatase-like"/>
</dbReference>
<evidence type="ECO:0000256" key="2">
    <source>
        <dbReference type="ARBA" id="ARBA00006936"/>
    </source>
</evidence>
<dbReference type="EMBL" id="CALTRL010005967">
    <property type="protein sequence ID" value="CAH7688309.1"/>
    <property type="molecule type" value="Genomic_DNA"/>
</dbReference>
<dbReference type="SUPFAM" id="SSF52021">
    <property type="entry name" value="Carbamoyl phosphate synthetase, small subunit N-terminal domain"/>
    <property type="match status" value="1"/>
</dbReference>
<comment type="cofactor">
    <cofactor evidence="1">
        <name>thiamine diphosphate</name>
        <dbReference type="ChEBI" id="CHEBI:58937"/>
    </cofactor>
</comment>
<dbReference type="GO" id="GO:0006091">
    <property type="term" value="P:generation of precursor metabolites and energy"/>
    <property type="evidence" value="ECO:0007669"/>
    <property type="project" value="UniProtKB-ARBA"/>
</dbReference>
<evidence type="ECO:0000259" key="6">
    <source>
        <dbReference type="Pfam" id="PF02779"/>
    </source>
</evidence>
<gene>
    <name evidence="7" type="ORF">PPACK8108_LOCUS23254</name>
</gene>
<dbReference type="GO" id="GO:0016624">
    <property type="term" value="F:oxidoreductase activity, acting on the aldehyde or oxo group of donors, disulfide as acceptor"/>
    <property type="evidence" value="ECO:0007669"/>
    <property type="project" value="InterPro"/>
</dbReference>
<dbReference type="PROSITE" id="PS51273">
    <property type="entry name" value="GATASE_TYPE_1"/>
    <property type="match status" value="1"/>
</dbReference>
<feature type="domain" description="Transketolase-like pyrimidine-binding" evidence="6">
    <location>
        <begin position="308"/>
        <end position="420"/>
    </location>
</feature>
<dbReference type="InterPro" id="IPR005475">
    <property type="entry name" value="Transketolase-like_Pyr-bd"/>
</dbReference>
<name>A0AAV0BNT2_PHAPC</name>
<dbReference type="Gene3D" id="3.40.50.12470">
    <property type="match status" value="1"/>
</dbReference>
<dbReference type="InterPro" id="IPR017926">
    <property type="entry name" value="GATASE"/>
</dbReference>
<dbReference type="Pfam" id="PF00117">
    <property type="entry name" value="GATase"/>
    <property type="match status" value="1"/>
</dbReference>
<dbReference type="SUPFAM" id="SSF52518">
    <property type="entry name" value="Thiamin diphosphate-binding fold (THDP-binding)"/>
    <property type="match status" value="1"/>
</dbReference>
<keyword evidence="4" id="KW-0786">Thiamine pyrophosphate</keyword>
<evidence type="ECO:0000256" key="3">
    <source>
        <dbReference type="ARBA" id="ARBA00023002"/>
    </source>
</evidence>
<organism evidence="7 8">
    <name type="scientific">Phakopsora pachyrhizi</name>
    <name type="common">Asian soybean rust disease fungus</name>
    <dbReference type="NCBI Taxonomy" id="170000"/>
    <lineage>
        <taxon>Eukaryota</taxon>
        <taxon>Fungi</taxon>
        <taxon>Dikarya</taxon>
        <taxon>Basidiomycota</taxon>
        <taxon>Pucciniomycotina</taxon>
        <taxon>Pucciniomycetes</taxon>
        <taxon>Pucciniales</taxon>
        <taxon>Phakopsoraceae</taxon>
        <taxon>Phakopsora</taxon>
    </lineage>
</organism>
<dbReference type="InterPro" id="IPR035686">
    <property type="entry name" value="CPSase_GATase1"/>
</dbReference>
<keyword evidence="8" id="KW-1185">Reference proteome</keyword>
<protein>
    <submittedName>
        <fullName evidence="7">Class I glutamine amidotransferase-like protein</fullName>
    </submittedName>
</protein>
<dbReference type="InterPro" id="IPR036480">
    <property type="entry name" value="CarbP_synth_ssu_N_sf"/>
</dbReference>
<keyword evidence="7" id="KW-0315">Glutamine amidotransferase</keyword>
<comment type="similarity">
    <text evidence="2">Belongs to the alpha-ketoglutarate dehydrogenase family.</text>
</comment>
<feature type="domain" description="Glutamine amidotransferase" evidence="5">
    <location>
        <begin position="121"/>
        <end position="249"/>
    </location>
</feature>
<evidence type="ECO:0000259" key="5">
    <source>
        <dbReference type="Pfam" id="PF00117"/>
    </source>
</evidence>
<comment type="caution">
    <text evidence="7">The sequence shown here is derived from an EMBL/GenBank/DDBJ whole genome shotgun (WGS) entry which is preliminary data.</text>
</comment>
<evidence type="ECO:0000256" key="4">
    <source>
        <dbReference type="ARBA" id="ARBA00023052"/>
    </source>
</evidence>
<dbReference type="InterPro" id="IPR029061">
    <property type="entry name" value="THDP-binding"/>
</dbReference>
<dbReference type="GO" id="GO:0030976">
    <property type="term" value="F:thiamine pyrophosphate binding"/>
    <property type="evidence" value="ECO:0007669"/>
    <property type="project" value="InterPro"/>
</dbReference>
<dbReference type="AlphaFoldDB" id="A0AAV0BNT2"/>
<evidence type="ECO:0000256" key="1">
    <source>
        <dbReference type="ARBA" id="ARBA00001964"/>
    </source>
</evidence>
<dbReference type="SUPFAM" id="SSF52317">
    <property type="entry name" value="Class I glutamine amidotransferase-like"/>
    <property type="match status" value="1"/>
</dbReference>
<evidence type="ECO:0000313" key="7">
    <source>
        <dbReference type="EMBL" id="CAH7688309.1"/>
    </source>
</evidence>
<dbReference type="PANTHER" id="PTHR23152">
    <property type="entry name" value="2-OXOGLUTARATE DEHYDROGENASE"/>
    <property type="match status" value="1"/>
</dbReference>
<proteinExistence type="inferred from homology"/>
<dbReference type="CDD" id="cd01744">
    <property type="entry name" value="GATase1_CPSase"/>
    <property type="match status" value="1"/>
</dbReference>
<dbReference type="Proteomes" id="UP001153365">
    <property type="component" value="Unassembled WGS sequence"/>
</dbReference>
<accession>A0AAV0BNT2</accession>